<evidence type="ECO:0000313" key="2">
    <source>
        <dbReference type="EMBL" id="ASH99132.1"/>
    </source>
</evidence>
<dbReference type="EMBL" id="MF327556">
    <property type="protein sequence ID" value="ASH99132.1"/>
    <property type="molecule type" value="Genomic_DNA"/>
</dbReference>
<organism evidence="2">
    <name type="scientific">Giant panda anellovirus</name>
    <dbReference type="NCBI Taxonomy" id="2016460"/>
    <lineage>
        <taxon>Viruses</taxon>
        <taxon>Monodnaviria</taxon>
        <taxon>Shotokuvirae</taxon>
        <taxon>Commensaviricota</taxon>
        <taxon>Cardeaviricetes</taxon>
        <taxon>Sanitavirales</taxon>
        <taxon>Anelloviridae</taxon>
    </lineage>
</organism>
<reference evidence="2" key="1">
    <citation type="journal article" date="2017" name="Microbiome">
        <title>Virome comparisons in wild-diseased and healthy captive giant pandas.</title>
        <authorList>
            <person name="Zhang W."/>
            <person name="Yang S."/>
            <person name="Shan T."/>
            <person name="Hou R."/>
            <person name="Liu Z."/>
            <person name="Li W."/>
            <person name="Guo L."/>
            <person name="Wang Y."/>
            <person name="Chen P."/>
            <person name="Wang X."/>
            <person name="Feng F."/>
            <person name="Wang H."/>
            <person name="Chen C."/>
            <person name="Shen Q."/>
            <person name="Zhou C."/>
            <person name="Hua X."/>
            <person name="Cui L."/>
            <person name="Deng X."/>
            <person name="Zhang Z."/>
            <person name="Qi D."/>
            <person name="Delwart E."/>
        </authorList>
    </citation>
    <scope>NUCLEOTIDE SEQUENCE</scope>
    <source>
        <strain evidence="2">Gpan21207</strain>
    </source>
</reference>
<sequence>MRGLMPASPAPWGGYAPPDPPRTFIFLPLDTEKGREIQITPHPDQMCSRPLHYPRPKADLIENRRAGREYPPPRTPPPLGGAEPPLNPPTSLTPHWLLFQSFICIGCDQSDTSILYIKTTRRMAEFILRHGQSREL</sequence>
<accession>A0A220IGL8</accession>
<proteinExistence type="predicted"/>
<name>A0A220IGL8_9VIRU</name>
<feature type="compositionally biased region" description="Basic and acidic residues" evidence="1">
    <location>
        <begin position="56"/>
        <end position="68"/>
    </location>
</feature>
<evidence type="ECO:0000256" key="1">
    <source>
        <dbReference type="SAM" id="MobiDB-lite"/>
    </source>
</evidence>
<feature type="compositionally biased region" description="Pro residues" evidence="1">
    <location>
        <begin position="70"/>
        <end position="79"/>
    </location>
</feature>
<protein>
    <submittedName>
        <fullName evidence="2">ORF3</fullName>
    </submittedName>
</protein>
<feature type="region of interest" description="Disordered" evidence="1">
    <location>
        <begin position="41"/>
        <end position="87"/>
    </location>
</feature>